<dbReference type="Pfam" id="PF23559">
    <property type="entry name" value="WHD_DRP"/>
    <property type="match status" value="1"/>
</dbReference>
<evidence type="ECO:0000313" key="9">
    <source>
        <dbReference type="EMBL" id="KAL2515466.1"/>
    </source>
</evidence>
<dbReference type="InterPro" id="IPR032675">
    <property type="entry name" value="LRR_dom_sf"/>
</dbReference>
<keyword evidence="10" id="KW-1185">Reference proteome</keyword>
<keyword evidence="3" id="KW-0547">Nucleotide-binding</keyword>
<evidence type="ECO:0000256" key="5">
    <source>
        <dbReference type="ARBA" id="ARBA00022840"/>
    </source>
</evidence>
<keyword evidence="2" id="KW-0433">Leucine-rich repeat</keyword>
<keyword evidence="5" id="KW-0067">ATP-binding</keyword>
<organism evidence="9 10">
    <name type="scientific">Forsythia ovata</name>
    <dbReference type="NCBI Taxonomy" id="205694"/>
    <lineage>
        <taxon>Eukaryota</taxon>
        <taxon>Viridiplantae</taxon>
        <taxon>Streptophyta</taxon>
        <taxon>Embryophyta</taxon>
        <taxon>Tracheophyta</taxon>
        <taxon>Spermatophyta</taxon>
        <taxon>Magnoliopsida</taxon>
        <taxon>eudicotyledons</taxon>
        <taxon>Gunneridae</taxon>
        <taxon>Pentapetalae</taxon>
        <taxon>asterids</taxon>
        <taxon>lamiids</taxon>
        <taxon>Lamiales</taxon>
        <taxon>Oleaceae</taxon>
        <taxon>Forsythieae</taxon>
        <taxon>Forsythia</taxon>
    </lineage>
</organism>
<comment type="similarity">
    <text evidence="1">Belongs to the disease resistance NB-LRR family.</text>
</comment>
<dbReference type="EMBL" id="JBFOLJ010000008">
    <property type="protein sequence ID" value="KAL2515466.1"/>
    <property type="molecule type" value="Genomic_DNA"/>
</dbReference>
<dbReference type="PRINTS" id="PR00364">
    <property type="entry name" value="DISEASERSIST"/>
</dbReference>
<feature type="domain" description="Disease resistance protein winged helix" evidence="8">
    <location>
        <begin position="393"/>
        <end position="443"/>
    </location>
</feature>
<dbReference type="Pfam" id="PF00931">
    <property type="entry name" value="NB-ARC"/>
    <property type="match status" value="1"/>
</dbReference>
<dbReference type="FunFam" id="3.40.50.300:FF:001091">
    <property type="entry name" value="Probable disease resistance protein At1g61300"/>
    <property type="match status" value="1"/>
</dbReference>
<dbReference type="InterPro" id="IPR002182">
    <property type="entry name" value="NB-ARC"/>
</dbReference>
<dbReference type="Gene3D" id="3.80.10.10">
    <property type="entry name" value="Ribonuclease Inhibitor"/>
    <property type="match status" value="1"/>
</dbReference>
<dbReference type="GO" id="GO:0005524">
    <property type="term" value="F:ATP binding"/>
    <property type="evidence" value="ECO:0007669"/>
    <property type="project" value="UniProtKB-KW"/>
</dbReference>
<proteinExistence type="inferred from homology"/>
<dbReference type="AlphaFoldDB" id="A0ABD1TRU9"/>
<evidence type="ECO:0000256" key="3">
    <source>
        <dbReference type="ARBA" id="ARBA00022741"/>
    </source>
</evidence>
<dbReference type="PANTHER" id="PTHR36766">
    <property type="entry name" value="PLANT BROAD-SPECTRUM MILDEW RESISTANCE PROTEIN RPW8"/>
    <property type="match status" value="1"/>
</dbReference>
<evidence type="ECO:0000256" key="1">
    <source>
        <dbReference type="ARBA" id="ARBA00008894"/>
    </source>
</evidence>
<dbReference type="InterPro" id="IPR058922">
    <property type="entry name" value="WHD_DRP"/>
</dbReference>
<feature type="domain" description="NB-ARC" evidence="7">
    <location>
        <begin position="161"/>
        <end position="332"/>
    </location>
</feature>
<dbReference type="GO" id="GO:0006952">
    <property type="term" value="P:defense response"/>
    <property type="evidence" value="ECO:0007669"/>
    <property type="project" value="UniProtKB-KW"/>
</dbReference>
<keyword evidence="4" id="KW-0611">Plant defense</keyword>
<dbReference type="SUPFAM" id="SSF52540">
    <property type="entry name" value="P-loop containing nucleoside triphosphate hydrolases"/>
    <property type="match status" value="1"/>
</dbReference>
<reference evidence="10" key="1">
    <citation type="submission" date="2024-07" db="EMBL/GenBank/DDBJ databases">
        <title>Two chromosome-level genome assemblies of Korean endemic species Abeliophyllum distichum and Forsythia ovata (Oleaceae).</title>
        <authorList>
            <person name="Jang H."/>
        </authorList>
    </citation>
    <scope>NUCLEOTIDE SEQUENCE [LARGE SCALE GENOMIC DNA]</scope>
</reference>
<gene>
    <name evidence="9" type="ORF">Fot_29437</name>
</gene>
<sequence>MAYASLLSLNQTLDQILHPHDQTEQQHIMRSLHEQVSFLLSFLDVSSPQNSDILSSLEERIRDAAYEAEDIIESSMSNQIVSESGSHEYRTESQIPNQILSEWDQKFERLQKIIQKLNSISDEVVKMRERNEIQVLLPSNSLPAASSKSHSINKSATVRLEKTLTSIKMRLASPLSELVVVPIFGMGGLGKTTLAKLTYNDSLIANHFDVRAWVVVSQEYREQEVLKGLLNSLRGLNHESGEESIEKLAENVLKILKDKRYLIVIDDVWDIEQLNKAKSLFPDNNNGSRIILTTRIYEVASLASHLSPTYRIANLNVDESWNLLHEMVFGEERCPPELKKIGKMISMWCRGLPLLVFLIGGLLYKSERTLQYWNYVARNMRSEIAGTDYGILGFIKPDRSKSLEEVADEYLKDLVDRNLILVREWSYSGEIKTCSIHDSLREFCLMKAEEEKFNSDVEYLPEFHDNLRQHRFPASIAKLCYLETLIVNPGKFRSIFNTSFLPPEIWKMSRLRHLLFVRCYLPYPTDALKGGSFVPLENLQTLSNVIYFRWTKEVLEMMPNLKKLVILYEHDGRTEWSSYCFDNFVHLHQLEVLKCFFFAKCYMKYQDHLPVSFAFPQKLKRLTLSGCRISWKNMTVVGSLSNLEVLKLKLHAFEGPVWELNDGEFRRLKLLLIHMTDLEYWKVNETHLPTL</sequence>
<comment type="caution">
    <text evidence="9">The sequence shown here is derived from an EMBL/GenBank/DDBJ whole genome shotgun (WGS) entry which is preliminary data.</text>
</comment>
<evidence type="ECO:0000256" key="6">
    <source>
        <dbReference type="SAM" id="Coils"/>
    </source>
</evidence>
<keyword evidence="6" id="KW-0175">Coiled coil</keyword>
<dbReference type="Gene3D" id="3.40.50.300">
    <property type="entry name" value="P-loop containing nucleotide triphosphate hydrolases"/>
    <property type="match status" value="1"/>
</dbReference>
<evidence type="ECO:0000256" key="2">
    <source>
        <dbReference type="ARBA" id="ARBA00022614"/>
    </source>
</evidence>
<dbReference type="PANTHER" id="PTHR36766:SF44">
    <property type="entry name" value="NBS-CODING RESISTANCE GENE ANALOG"/>
    <property type="match status" value="1"/>
</dbReference>
<evidence type="ECO:0000259" key="7">
    <source>
        <dbReference type="Pfam" id="PF00931"/>
    </source>
</evidence>
<feature type="coiled-coil region" evidence="6">
    <location>
        <begin position="100"/>
        <end position="130"/>
    </location>
</feature>
<dbReference type="InterPro" id="IPR027417">
    <property type="entry name" value="P-loop_NTPase"/>
</dbReference>
<protein>
    <submittedName>
        <fullName evidence="9">Late blight resistance protein-like protein R1B-19</fullName>
    </submittedName>
</protein>
<dbReference type="Gene3D" id="1.10.8.430">
    <property type="entry name" value="Helical domain of apoptotic protease-activating factors"/>
    <property type="match status" value="1"/>
</dbReference>
<evidence type="ECO:0000256" key="4">
    <source>
        <dbReference type="ARBA" id="ARBA00022821"/>
    </source>
</evidence>
<dbReference type="Gene3D" id="1.20.5.4130">
    <property type="match status" value="1"/>
</dbReference>
<evidence type="ECO:0000259" key="8">
    <source>
        <dbReference type="Pfam" id="PF23559"/>
    </source>
</evidence>
<dbReference type="InterPro" id="IPR042197">
    <property type="entry name" value="Apaf_helical"/>
</dbReference>
<dbReference type="SUPFAM" id="SSF52058">
    <property type="entry name" value="L domain-like"/>
    <property type="match status" value="1"/>
</dbReference>
<dbReference type="Proteomes" id="UP001604277">
    <property type="component" value="Unassembled WGS sequence"/>
</dbReference>
<evidence type="ECO:0000313" key="10">
    <source>
        <dbReference type="Proteomes" id="UP001604277"/>
    </source>
</evidence>
<accession>A0ABD1TRU9</accession>
<name>A0ABD1TRU9_9LAMI</name>